<feature type="transmembrane region" description="Helical" evidence="1">
    <location>
        <begin position="35"/>
        <end position="54"/>
    </location>
</feature>
<keyword evidence="3" id="KW-1185">Reference proteome</keyword>
<dbReference type="RefSeq" id="WP_306879234.1">
    <property type="nucleotide sequence ID" value="NZ_JAUSSW010000012.1"/>
</dbReference>
<evidence type="ECO:0000313" key="3">
    <source>
        <dbReference type="Proteomes" id="UP001244563"/>
    </source>
</evidence>
<keyword evidence="1" id="KW-1133">Transmembrane helix</keyword>
<evidence type="ECO:0008006" key="4">
    <source>
        <dbReference type="Google" id="ProtNLM"/>
    </source>
</evidence>
<accession>A0ABT9TQR0</accession>
<protein>
    <recommendedName>
        <fullName evidence="4">Integral membrane protein</fullName>
    </recommendedName>
</protein>
<evidence type="ECO:0000313" key="2">
    <source>
        <dbReference type="EMBL" id="MDQ0104011.1"/>
    </source>
</evidence>
<name>A0ABT9TQR0_PAENI</name>
<feature type="transmembrane region" description="Helical" evidence="1">
    <location>
        <begin position="117"/>
        <end position="140"/>
    </location>
</feature>
<proteinExistence type="predicted"/>
<dbReference type="EMBL" id="JAUSSW010000012">
    <property type="protein sequence ID" value="MDQ0104011.1"/>
    <property type="molecule type" value="Genomic_DNA"/>
</dbReference>
<feature type="transmembrane region" description="Helical" evidence="1">
    <location>
        <begin position="12"/>
        <end position="29"/>
    </location>
</feature>
<evidence type="ECO:0000256" key="1">
    <source>
        <dbReference type="SAM" id="Phobius"/>
    </source>
</evidence>
<comment type="caution">
    <text evidence="2">The sequence shown here is derived from an EMBL/GenBank/DDBJ whole genome shotgun (WGS) entry which is preliminary data.</text>
</comment>
<gene>
    <name evidence="2" type="ORF">J2T10_003680</name>
</gene>
<dbReference type="Proteomes" id="UP001244563">
    <property type="component" value="Unassembled WGS sequence"/>
</dbReference>
<organism evidence="2 3">
    <name type="scientific">Paenarthrobacter nicotinovorans</name>
    <name type="common">Arthrobacter nicotinovorans</name>
    <dbReference type="NCBI Taxonomy" id="29320"/>
    <lineage>
        <taxon>Bacteria</taxon>
        <taxon>Bacillati</taxon>
        <taxon>Actinomycetota</taxon>
        <taxon>Actinomycetes</taxon>
        <taxon>Micrococcales</taxon>
        <taxon>Micrococcaceae</taxon>
        <taxon>Paenarthrobacter</taxon>
    </lineage>
</organism>
<keyword evidence="1" id="KW-0472">Membrane</keyword>
<feature type="transmembrane region" description="Helical" evidence="1">
    <location>
        <begin position="61"/>
        <end position="85"/>
    </location>
</feature>
<reference evidence="2 3" key="1">
    <citation type="submission" date="2023-07" db="EMBL/GenBank/DDBJ databases">
        <title>Sorghum-associated microbial communities from plants grown in Nebraska, USA.</title>
        <authorList>
            <person name="Schachtman D."/>
        </authorList>
    </citation>
    <scope>NUCLEOTIDE SEQUENCE [LARGE SCALE GENOMIC DNA]</scope>
    <source>
        <strain evidence="2 3">CC523</strain>
    </source>
</reference>
<sequence length="153" mass="15384">MRAVPVQDKWAWVSGLLAVGLGLAAHLTAGGSAPALPVLLGFAALCCLGAQLLARWVHGPLILLLVSGVAQQLLHFGFAAFGGYYPGSGWVEHLHSAAPGSGDPPAAAGFSGGSPHIMLYTHMAAAILTLVVAAGVTGLLKRVSLTATKGNTA</sequence>
<keyword evidence="1" id="KW-0812">Transmembrane</keyword>